<evidence type="ECO:0000256" key="1">
    <source>
        <dbReference type="SAM" id="MobiDB-lite"/>
    </source>
</evidence>
<feature type="compositionally biased region" description="Basic and acidic residues" evidence="1">
    <location>
        <begin position="146"/>
        <end position="184"/>
    </location>
</feature>
<evidence type="ECO:0000313" key="3">
    <source>
        <dbReference type="Proteomes" id="UP000749559"/>
    </source>
</evidence>
<feature type="compositionally biased region" description="Acidic residues" evidence="1">
    <location>
        <begin position="111"/>
        <end position="124"/>
    </location>
</feature>
<keyword evidence="3" id="KW-1185">Reference proteome</keyword>
<gene>
    <name evidence="2" type="ORF">OFUS_LOCUS11270</name>
</gene>
<sequence>MKRASEPAIRCTERQYAIQKVNKKNSVIHFFQTQETLVAATSQLVPSTKGEALFNVGTEVTHKRFKGIPARIVFMSNDVSLCNNYDTQFRTDIYEKESGREKSCAPVETECSSDSESEHDDVFDSDIAYEAPKAKKPRKLASKKAAPKEKTTKKVPESKKQQASKQDKTKGAKAIQREAKRKQMEQLFSSQTRGPTAAPTERLTVALNEGPTVAPTEGPTVT</sequence>
<proteinExistence type="predicted"/>
<protein>
    <submittedName>
        <fullName evidence="2">Uncharacterized protein</fullName>
    </submittedName>
</protein>
<feature type="non-terminal residue" evidence="2">
    <location>
        <position position="1"/>
    </location>
</feature>
<evidence type="ECO:0000313" key="2">
    <source>
        <dbReference type="EMBL" id="CAH1785170.1"/>
    </source>
</evidence>
<dbReference type="EMBL" id="CAIIXF020000005">
    <property type="protein sequence ID" value="CAH1785170.1"/>
    <property type="molecule type" value="Genomic_DNA"/>
</dbReference>
<dbReference type="AlphaFoldDB" id="A0A8S4NTQ2"/>
<reference evidence="2" key="1">
    <citation type="submission" date="2022-03" db="EMBL/GenBank/DDBJ databases">
        <authorList>
            <person name="Martin C."/>
        </authorList>
    </citation>
    <scope>NUCLEOTIDE SEQUENCE</scope>
</reference>
<dbReference type="Proteomes" id="UP000749559">
    <property type="component" value="Unassembled WGS sequence"/>
</dbReference>
<organism evidence="2 3">
    <name type="scientific">Owenia fusiformis</name>
    <name type="common">Polychaete worm</name>
    <dbReference type="NCBI Taxonomy" id="6347"/>
    <lineage>
        <taxon>Eukaryota</taxon>
        <taxon>Metazoa</taxon>
        <taxon>Spiralia</taxon>
        <taxon>Lophotrochozoa</taxon>
        <taxon>Annelida</taxon>
        <taxon>Polychaeta</taxon>
        <taxon>Sedentaria</taxon>
        <taxon>Canalipalpata</taxon>
        <taxon>Sabellida</taxon>
        <taxon>Oweniida</taxon>
        <taxon>Oweniidae</taxon>
        <taxon>Owenia</taxon>
    </lineage>
</organism>
<comment type="caution">
    <text evidence="2">The sequence shown here is derived from an EMBL/GenBank/DDBJ whole genome shotgun (WGS) entry which is preliminary data.</text>
</comment>
<name>A0A8S4NTQ2_OWEFU</name>
<accession>A0A8S4NTQ2</accession>
<feature type="region of interest" description="Disordered" evidence="1">
    <location>
        <begin position="97"/>
        <end position="222"/>
    </location>
</feature>